<evidence type="ECO:0000256" key="4">
    <source>
        <dbReference type="SAM" id="Coils"/>
    </source>
</evidence>
<dbReference type="ExpressionAtlas" id="A0A1D6KPL3">
    <property type="expression patterns" value="baseline and differential"/>
</dbReference>
<dbReference type="PANTHER" id="PTHR18921">
    <property type="entry name" value="MYOSIN HEAVY CHAIN - RELATED"/>
    <property type="match status" value="1"/>
</dbReference>
<feature type="region of interest" description="Disordered" evidence="5">
    <location>
        <begin position="19"/>
        <end position="69"/>
    </location>
</feature>
<accession>A0A1D6KPL3</accession>
<feature type="coiled-coil region" evidence="4">
    <location>
        <begin position="348"/>
        <end position="446"/>
    </location>
</feature>
<evidence type="ECO:0000256" key="5">
    <source>
        <dbReference type="SAM" id="MobiDB-lite"/>
    </source>
</evidence>
<dbReference type="STRING" id="4577.A0A1D6KPL3"/>
<gene>
    <name evidence="6" type="ORF">ZEAMMB73_Zm00001d032270</name>
</gene>
<dbReference type="SMR" id="A0A1D6KPL3"/>
<feature type="region of interest" description="Disordered" evidence="5">
    <location>
        <begin position="780"/>
        <end position="803"/>
    </location>
</feature>
<evidence type="ECO:0000313" key="6">
    <source>
        <dbReference type="EMBL" id="ONM04743.1"/>
    </source>
</evidence>
<keyword evidence="3 4" id="KW-0175">Coiled coil</keyword>
<feature type="region of interest" description="Disordered" evidence="5">
    <location>
        <begin position="243"/>
        <end position="280"/>
    </location>
</feature>
<evidence type="ECO:0000256" key="1">
    <source>
        <dbReference type="ARBA" id="ARBA00004555"/>
    </source>
</evidence>
<feature type="compositionally biased region" description="Polar residues" evidence="5">
    <location>
        <begin position="780"/>
        <end position="794"/>
    </location>
</feature>
<organism evidence="6">
    <name type="scientific">Zea mays</name>
    <name type="common">Maize</name>
    <dbReference type="NCBI Taxonomy" id="4577"/>
    <lineage>
        <taxon>Eukaryota</taxon>
        <taxon>Viridiplantae</taxon>
        <taxon>Streptophyta</taxon>
        <taxon>Embryophyta</taxon>
        <taxon>Tracheophyta</taxon>
        <taxon>Spermatophyta</taxon>
        <taxon>Magnoliopsida</taxon>
        <taxon>Liliopsida</taxon>
        <taxon>Poales</taxon>
        <taxon>Poaceae</taxon>
        <taxon>PACMAD clade</taxon>
        <taxon>Panicoideae</taxon>
        <taxon>Andropogonodae</taxon>
        <taxon>Andropogoneae</taxon>
        <taxon>Tripsacinae</taxon>
        <taxon>Zea</taxon>
    </lineage>
</organism>
<name>A0A1D6KPL3_MAIZE</name>
<dbReference type="AlphaFoldDB" id="A0A1D6KPL3"/>
<feature type="region of interest" description="Disordered" evidence="5">
    <location>
        <begin position="111"/>
        <end position="227"/>
    </location>
</feature>
<dbReference type="EMBL" id="CM007647">
    <property type="protein sequence ID" value="ONM04743.1"/>
    <property type="molecule type" value="Genomic_DNA"/>
</dbReference>
<reference evidence="6" key="1">
    <citation type="submission" date="2015-12" db="EMBL/GenBank/DDBJ databases">
        <title>Update maize B73 reference genome by single molecule sequencing technologies.</title>
        <authorList>
            <consortium name="Maize Genome Sequencing Project"/>
            <person name="Ware D."/>
        </authorList>
    </citation>
    <scope>NUCLEOTIDE SEQUENCE [LARGE SCALE GENOMIC DNA]</scope>
    <source>
        <tissue evidence="6">Seedling</tissue>
    </source>
</reference>
<feature type="compositionally biased region" description="Basic and acidic residues" evidence="5">
    <location>
        <begin position="243"/>
        <end position="278"/>
    </location>
</feature>
<sequence length="803" mass="89584">MRSSIATYRESLSRLAGEVDDAAADEVPGPPLAPAARGVDISATPPSSGRRRRYSRPGPGSDATEPDEISKLRDDIQKLQASEAEIKALSFNYAAMLKEKEEQLGKLREENGSLKRSLESCKAVSANSNGTLERSPRVQRNAVQENSLNLTKQNGYGGGSSHSTQTNGLHPMAGYQKGSISEEERSSFTTKQASLENEIKQLKQQLSNNSEKETEIRRRLEDETKRSEFLQQQLNELKMDKERMTTSMEELQKELSEKKSEFRRVQDEQSKRDKEHVSDGSLQSLRNMLMALQKENSSLKIEKVKLDADLKSMKSTSQKTVDSTLDANKISDLEKVRSCSLFRTLISTVKVKKEMDSLKRALQDASRERDKAVQDLARLKQHLLDKDLEDQEKMDEDSKLIEELRVVCEQQRAHIMQLERALKVEMAKQEENKKVISEEHQRSNEQIENLNYKLASCMSALESKNVELLNLQTALGQYYAESEAKDRLGGDLAVAREELSKLSESLKVANQTIEISRREKEDMATKLSQAERMLADGKRSMQKLEDDNSRLRRALEQSMTTVNRMSLDSDNSVDRRIVIKLLVTYFQRNHSKEVLDLMVRMLGFSEEDKQRIGFAQSNAGRGVVRGVLGLPGRLVGGIVGGGPSGKSTQSSQDSQVGSLCLIPFFSSHDPIPFTSEVEQTTRSTKLCFALCYNLTVGIGFPVTSCAVLRGPMGGLPAQGDGRKGETGSLRSCKAITAREPHHHRSKYIVEYPTAITAQPLKRCTWPIHNATHRLGLPESESSTVPLASSCSSVLAPSPRPPLR</sequence>
<dbReference type="PANTHER" id="PTHR18921:SF2">
    <property type="entry name" value="THYROID RECEPTOR-INTERACTING PROTEIN 11"/>
    <property type="match status" value="1"/>
</dbReference>
<evidence type="ECO:0000256" key="2">
    <source>
        <dbReference type="ARBA" id="ARBA00023034"/>
    </source>
</evidence>
<dbReference type="GO" id="GO:0005794">
    <property type="term" value="C:Golgi apparatus"/>
    <property type="evidence" value="ECO:0007669"/>
    <property type="project" value="UniProtKB-SubCell"/>
</dbReference>
<feature type="compositionally biased region" description="Basic and acidic residues" evidence="5">
    <location>
        <begin position="210"/>
        <end position="227"/>
    </location>
</feature>
<keyword evidence="2" id="KW-0333">Golgi apparatus</keyword>
<evidence type="ECO:0000256" key="3">
    <source>
        <dbReference type="ARBA" id="ARBA00023054"/>
    </source>
</evidence>
<feature type="compositionally biased region" description="Polar residues" evidence="5">
    <location>
        <begin position="141"/>
        <end position="154"/>
    </location>
</feature>
<protein>
    <submittedName>
        <fullName evidence="6">Golgin candidate 4</fullName>
    </submittedName>
</protein>
<feature type="coiled-coil region" evidence="4">
    <location>
        <begin position="492"/>
        <end position="561"/>
    </location>
</feature>
<comment type="subcellular location">
    <subcellularLocation>
        <location evidence="1">Golgi apparatus</location>
    </subcellularLocation>
</comment>
<proteinExistence type="predicted"/>
<dbReference type="InParanoid" id="A0A1D6KPL3"/>